<evidence type="ECO:0000256" key="1">
    <source>
        <dbReference type="ARBA" id="ARBA00022603"/>
    </source>
</evidence>
<protein>
    <submittedName>
        <fullName evidence="5">Spermidine synthase</fullName>
    </submittedName>
</protein>
<dbReference type="CDD" id="cd02440">
    <property type="entry name" value="AdoMet_MTases"/>
    <property type="match status" value="1"/>
</dbReference>
<dbReference type="PROSITE" id="PS51683">
    <property type="entry name" value="SAM_OMT_II"/>
    <property type="match status" value="1"/>
</dbReference>
<keyword evidence="2" id="KW-0808">Transferase</keyword>
<dbReference type="InterPro" id="IPR029063">
    <property type="entry name" value="SAM-dependent_MTases_sf"/>
</dbReference>
<dbReference type="Pfam" id="PF00891">
    <property type="entry name" value="Methyltransf_2"/>
    <property type="match status" value="1"/>
</dbReference>
<organism evidence="5 6">
    <name type="scientific">Sphaceloma murrayae</name>
    <dbReference type="NCBI Taxonomy" id="2082308"/>
    <lineage>
        <taxon>Eukaryota</taxon>
        <taxon>Fungi</taxon>
        <taxon>Dikarya</taxon>
        <taxon>Ascomycota</taxon>
        <taxon>Pezizomycotina</taxon>
        <taxon>Dothideomycetes</taxon>
        <taxon>Dothideomycetidae</taxon>
        <taxon>Myriangiales</taxon>
        <taxon>Elsinoaceae</taxon>
        <taxon>Sphaceloma</taxon>
    </lineage>
</organism>
<proteinExistence type="predicted"/>
<dbReference type="InterPro" id="IPR001077">
    <property type="entry name" value="COMT_C"/>
</dbReference>
<dbReference type="InParanoid" id="A0A2K1QQE2"/>
<keyword evidence="6" id="KW-1185">Reference proteome</keyword>
<dbReference type="EMBL" id="NKHZ01000052">
    <property type="protein sequence ID" value="PNS17189.1"/>
    <property type="molecule type" value="Genomic_DNA"/>
</dbReference>
<evidence type="ECO:0000313" key="6">
    <source>
        <dbReference type="Proteomes" id="UP000243797"/>
    </source>
</evidence>
<accession>A0A2K1QQE2</accession>
<dbReference type="Proteomes" id="UP000243797">
    <property type="component" value="Unassembled WGS sequence"/>
</dbReference>
<dbReference type="PANTHER" id="PTHR43712:SF15">
    <property type="entry name" value="MONODICTYPHENONE CLUSTER TRANSCRIPTIONAL COACTIVATOR MDPA"/>
    <property type="match status" value="1"/>
</dbReference>
<evidence type="ECO:0000259" key="4">
    <source>
        <dbReference type="Pfam" id="PF00891"/>
    </source>
</evidence>
<evidence type="ECO:0000256" key="3">
    <source>
        <dbReference type="ARBA" id="ARBA00022691"/>
    </source>
</evidence>
<dbReference type="AlphaFoldDB" id="A0A2K1QQE2"/>
<dbReference type="Gene3D" id="3.40.50.150">
    <property type="entry name" value="Vaccinia Virus protein VP39"/>
    <property type="match status" value="1"/>
</dbReference>
<dbReference type="GO" id="GO:0032259">
    <property type="term" value="P:methylation"/>
    <property type="evidence" value="ECO:0007669"/>
    <property type="project" value="UniProtKB-KW"/>
</dbReference>
<keyword evidence="3" id="KW-0949">S-adenosyl-L-methionine</keyword>
<feature type="domain" description="O-methyltransferase C-terminal" evidence="4">
    <location>
        <begin position="56"/>
        <end position="203"/>
    </location>
</feature>
<comment type="caution">
    <text evidence="5">The sequence shown here is derived from an EMBL/GenBank/DDBJ whole genome shotgun (WGS) entry which is preliminary data.</text>
</comment>
<sequence length="229" mass="25096">MLSLLAMGPEQQTGSSSTTSAFNVAFQTDLPSSLLIKQNGMYRQRFQGSMKALSETSFMSVGGGNGALARSITARLPERSVVVQDLDQVIANARRLPENEAVSNLRFESQDILQPNSSKDPAAFIVRIVLYNFPKEDIVQILRRLSAAMKPGFTRLIISEVIMPGVEGDPMSQYLAALDLTMLAMFNGRERSLKEWKDLVAEADSSLTMVDALRPANSAIGQMIILKKP</sequence>
<evidence type="ECO:0000256" key="2">
    <source>
        <dbReference type="ARBA" id="ARBA00022679"/>
    </source>
</evidence>
<dbReference type="InterPro" id="IPR016461">
    <property type="entry name" value="COMT-like"/>
</dbReference>
<gene>
    <name evidence="5" type="ORF">CAC42_7243</name>
</gene>
<name>A0A2K1QQE2_9PEZI</name>
<dbReference type="STRING" id="2082308.A0A2K1QQE2"/>
<keyword evidence="1" id="KW-0489">Methyltransferase</keyword>
<dbReference type="GO" id="GO:0008171">
    <property type="term" value="F:O-methyltransferase activity"/>
    <property type="evidence" value="ECO:0007669"/>
    <property type="project" value="InterPro"/>
</dbReference>
<dbReference type="SUPFAM" id="SSF53335">
    <property type="entry name" value="S-adenosyl-L-methionine-dependent methyltransferases"/>
    <property type="match status" value="1"/>
</dbReference>
<reference evidence="5 6" key="1">
    <citation type="submission" date="2017-06" db="EMBL/GenBank/DDBJ databases">
        <title>Draft genome sequence of a variant of Elsinoe murrayae.</title>
        <authorList>
            <person name="Cheng Q."/>
        </authorList>
    </citation>
    <scope>NUCLEOTIDE SEQUENCE [LARGE SCALE GENOMIC DNA]</scope>
    <source>
        <strain evidence="5 6">CQ-2017a</strain>
    </source>
</reference>
<dbReference type="OrthoDB" id="3340390at2759"/>
<evidence type="ECO:0000313" key="5">
    <source>
        <dbReference type="EMBL" id="PNS17189.1"/>
    </source>
</evidence>
<dbReference type="PANTHER" id="PTHR43712">
    <property type="entry name" value="PUTATIVE (AFU_ORTHOLOGUE AFUA_4G14580)-RELATED"/>
    <property type="match status" value="1"/>
</dbReference>